<evidence type="ECO:0000313" key="7">
    <source>
        <dbReference type="Proteomes" id="UP000199256"/>
    </source>
</evidence>
<evidence type="ECO:0000256" key="3">
    <source>
        <dbReference type="ARBA" id="ARBA00022803"/>
    </source>
</evidence>
<reference evidence="7" key="1">
    <citation type="submission" date="2016-10" db="EMBL/GenBank/DDBJ databases">
        <authorList>
            <person name="Varghese N."/>
            <person name="Submissions S."/>
        </authorList>
    </citation>
    <scope>NUCLEOTIDE SEQUENCE [LARGE SCALE GENOMIC DNA]</scope>
    <source>
        <strain evidence="7">DSM 241</strain>
    </source>
</reference>
<evidence type="ECO:0000259" key="5">
    <source>
        <dbReference type="Pfam" id="PF18073"/>
    </source>
</evidence>
<comment type="subcellular location">
    <subcellularLocation>
        <location evidence="4">Cell inner membrane</location>
        <topology evidence="4">Single-pass membrane protein</topology>
        <orientation evidence="4">Cytoplasmic side</orientation>
    </subcellularLocation>
</comment>
<keyword evidence="4" id="KW-0408">Iron</keyword>
<dbReference type="Pfam" id="PF13176">
    <property type="entry name" value="TPR_7"/>
    <property type="match status" value="1"/>
</dbReference>
<protein>
    <recommendedName>
        <fullName evidence="4">Lipopolysaccharide assembly protein B</fullName>
    </recommendedName>
</protein>
<dbReference type="InterPro" id="IPR019734">
    <property type="entry name" value="TPR_rpt"/>
</dbReference>
<dbReference type="Gene3D" id="1.25.40.10">
    <property type="entry name" value="Tetratricopeptide repeat domain"/>
    <property type="match status" value="2"/>
</dbReference>
<dbReference type="InterPro" id="IPR051012">
    <property type="entry name" value="CellSynth/LPSAsmb/PSIAsmb"/>
</dbReference>
<dbReference type="PANTHER" id="PTHR45586">
    <property type="entry name" value="TPR REPEAT-CONTAINING PROTEIN PA4667"/>
    <property type="match status" value="1"/>
</dbReference>
<dbReference type="InterPro" id="IPR011990">
    <property type="entry name" value="TPR-like_helical_dom_sf"/>
</dbReference>
<gene>
    <name evidence="4" type="primary">lapB</name>
    <name evidence="6" type="ORF">SAMN05444515_101516</name>
</gene>
<evidence type="ECO:0000256" key="4">
    <source>
        <dbReference type="HAMAP-Rule" id="MF_00994"/>
    </source>
</evidence>
<accession>A0A1H7GEC3</accession>
<keyword evidence="7" id="KW-1185">Reference proteome</keyword>
<dbReference type="SUPFAM" id="SSF81901">
    <property type="entry name" value="HCP-like"/>
    <property type="match status" value="1"/>
</dbReference>
<dbReference type="EMBL" id="FOAA01000001">
    <property type="protein sequence ID" value="SEK36616.1"/>
    <property type="molecule type" value="Genomic_DNA"/>
</dbReference>
<dbReference type="InterPro" id="IPR041166">
    <property type="entry name" value="Rubredoxin_2"/>
</dbReference>
<keyword evidence="3 4" id="KW-0802">TPR repeat</keyword>
<keyword evidence="4" id="KW-0997">Cell inner membrane</keyword>
<keyword evidence="1 4" id="KW-0479">Metal-binding</keyword>
<dbReference type="AlphaFoldDB" id="A0A1H7GEC3"/>
<dbReference type="Pfam" id="PF13432">
    <property type="entry name" value="TPR_16"/>
    <property type="match status" value="1"/>
</dbReference>
<keyword evidence="4" id="KW-1003">Cell membrane</keyword>
<comment type="function">
    <text evidence="4">Modulates cellular lipopolysaccharide (LPS) levels by regulating LpxC, which is involved in lipid A biosynthesis. May act by modulating the proteolytic activity of FtsH towards LpxC. May also coordinate assembly of proteins involved in LPS synthesis at the plasma membrane.</text>
</comment>
<keyword evidence="2 4" id="KW-0677">Repeat</keyword>
<dbReference type="PANTHER" id="PTHR45586:SF1">
    <property type="entry name" value="LIPOPOLYSACCHARIDE ASSEMBLY PROTEIN B"/>
    <property type="match status" value="1"/>
</dbReference>
<feature type="topological domain" description="Cytoplasmic" evidence="4">
    <location>
        <begin position="21"/>
        <end position="402"/>
    </location>
</feature>
<dbReference type="RefSeq" id="WP_090250409.1">
    <property type="nucleotide sequence ID" value="NZ_FOAA01000001.1"/>
</dbReference>
<feature type="binding site" evidence="4">
    <location>
        <position position="375"/>
    </location>
    <ligand>
        <name>Fe cation</name>
        <dbReference type="ChEBI" id="CHEBI:24875"/>
    </ligand>
</feature>
<dbReference type="Pfam" id="PF18073">
    <property type="entry name" value="Zn_ribbon_LapB"/>
    <property type="match status" value="1"/>
</dbReference>
<dbReference type="InterPro" id="IPR030865">
    <property type="entry name" value="LapB"/>
</dbReference>
<dbReference type="GO" id="GO:0008653">
    <property type="term" value="P:lipopolysaccharide metabolic process"/>
    <property type="evidence" value="ECO:0007669"/>
    <property type="project" value="InterPro"/>
</dbReference>
<dbReference type="NCBIfam" id="NF008757">
    <property type="entry name" value="PRK11788.1-5"/>
    <property type="match status" value="1"/>
</dbReference>
<keyword evidence="4" id="KW-0812">Transmembrane</keyword>
<dbReference type="GO" id="GO:0046890">
    <property type="term" value="P:regulation of lipid biosynthetic process"/>
    <property type="evidence" value="ECO:0007669"/>
    <property type="project" value="UniProtKB-UniRule"/>
</dbReference>
<dbReference type="Proteomes" id="UP000199256">
    <property type="component" value="Unassembled WGS sequence"/>
</dbReference>
<name>A0A1H7GEC3_9GAMM</name>
<feature type="binding site" evidence="4">
    <location>
        <position position="361"/>
    </location>
    <ligand>
        <name>Fe cation</name>
        <dbReference type="ChEBI" id="CHEBI:24875"/>
    </ligand>
</feature>
<keyword evidence="4" id="KW-1133">Transmembrane helix</keyword>
<comment type="similarity">
    <text evidence="4">Belongs to the LapB family.</text>
</comment>
<proteinExistence type="inferred from homology"/>
<evidence type="ECO:0000256" key="1">
    <source>
        <dbReference type="ARBA" id="ARBA00022723"/>
    </source>
</evidence>
<feature type="binding site" evidence="4">
    <location>
        <position position="372"/>
    </location>
    <ligand>
        <name>Fe cation</name>
        <dbReference type="ChEBI" id="CHEBI:24875"/>
    </ligand>
</feature>
<dbReference type="SMART" id="SM00028">
    <property type="entry name" value="TPR"/>
    <property type="match status" value="4"/>
</dbReference>
<dbReference type="GO" id="GO:0005506">
    <property type="term" value="F:iron ion binding"/>
    <property type="evidence" value="ECO:0007669"/>
    <property type="project" value="UniProtKB-UniRule"/>
</dbReference>
<sequence length="402" mass="45512">MLELLWLLLPVAAASGWLAARRTQQGADTPGRSAAFSSEYIQGLNYLLSEQSDRALEVFIDMVEVDPETVETHLILGSLFRRRGEVDRAIRIHQNLMERPSLEPAQRANALMELGRDYMKAGVLDQAEHLFKELVGLGYLQAEAYKRLRSLYEQEKDWPQAIWASEQLCEFSSEPQNRRIAHYHCELGELARARGDGAEAGRCARRALSFDQHCARASILMGDLAREENHPHLAIEHYSRVMRQDAGFVPLVLDQARDAFQTLGDTEGYESFLQSVRENDTSVGSALALVRLLHNRDQREPLDQLLTEEMGRDRVPLRLVKEYLLIMSARGEAGDNDALDKVARALEAFLRERPQFGCVRCGFQSRNHFWHCPGCHAWGSIRPLERPQVSRPETSLTPPAGT</sequence>
<evidence type="ECO:0000256" key="2">
    <source>
        <dbReference type="ARBA" id="ARBA00022737"/>
    </source>
</evidence>
<dbReference type="OrthoDB" id="507476at2"/>
<organism evidence="6 7">
    <name type="scientific">Ectothiorhodospira marina</name>
    <dbReference type="NCBI Taxonomy" id="1396821"/>
    <lineage>
        <taxon>Bacteria</taxon>
        <taxon>Pseudomonadati</taxon>
        <taxon>Pseudomonadota</taxon>
        <taxon>Gammaproteobacteria</taxon>
        <taxon>Chromatiales</taxon>
        <taxon>Ectothiorhodospiraceae</taxon>
        <taxon>Ectothiorhodospira</taxon>
    </lineage>
</organism>
<keyword evidence="4" id="KW-0472">Membrane</keyword>
<dbReference type="STRING" id="1396821.SAMN05444515_101516"/>
<feature type="binding site" evidence="4">
    <location>
        <position position="358"/>
    </location>
    <ligand>
        <name>Fe cation</name>
        <dbReference type="ChEBI" id="CHEBI:24875"/>
    </ligand>
</feature>
<feature type="domain" description="LapB rubredoxin metal binding" evidence="5">
    <location>
        <begin position="357"/>
        <end position="383"/>
    </location>
</feature>
<dbReference type="HAMAP" id="MF_00994">
    <property type="entry name" value="LPS_assembly_LapB"/>
    <property type="match status" value="1"/>
</dbReference>
<evidence type="ECO:0000313" key="6">
    <source>
        <dbReference type="EMBL" id="SEK36616.1"/>
    </source>
</evidence>
<dbReference type="GO" id="GO:0009898">
    <property type="term" value="C:cytoplasmic side of plasma membrane"/>
    <property type="evidence" value="ECO:0007669"/>
    <property type="project" value="UniProtKB-UniRule"/>
</dbReference>